<dbReference type="InterPro" id="IPR016255">
    <property type="entry name" value="Gcn2"/>
</dbReference>
<dbReference type="SUPFAM" id="SSF54495">
    <property type="entry name" value="UBC-like"/>
    <property type="match status" value="1"/>
</dbReference>
<dbReference type="InterPro" id="IPR036621">
    <property type="entry name" value="Anticodon-bd_dom_sf"/>
</dbReference>
<feature type="domain" description="Protein kinase" evidence="15">
    <location>
        <begin position="573"/>
        <end position="972"/>
    </location>
</feature>
<dbReference type="SUPFAM" id="SSF55681">
    <property type="entry name" value="Class II aaRS and biotin synthetases"/>
    <property type="match status" value="1"/>
</dbReference>
<dbReference type="InterPro" id="IPR008271">
    <property type="entry name" value="Ser/Thr_kinase_AS"/>
</dbReference>
<dbReference type="InterPro" id="IPR041715">
    <property type="entry name" value="HisRS-like_core"/>
</dbReference>
<dbReference type="Gene3D" id="3.40.50.800">
    <property type="entry name" value="Anticodon-binding domain"/>
    <property type="match status" value="1"/>
</dbReference>
<dbReference type="InterPro" id="IPR000719">
    <property type="entry name" value="Prot_kinase_dom"/>
</dbReference>
<dbReference type="PANTHER" id="PTHR11042">
    <property type="entry name" value="EUKARYOTIC TRANSLATION INITIATION FACTOR 2-ALPHA KINASE EIF2-ALPHA KINASE -RELATED"/>
    <property type="match status" value="1"/>
</dbReference>
<name>A0A8S0WBB7_CYCAE</name>
<dbReference type="PIRSF" id="PIRSF000660">
    <property type="entry name" value="Ser/Thr_PK_GCN2"/>
    <property type="match status" value="1"/>
</dbReference>
<feature type="coiled-coil region" evidence="13">
    <location>
        <begin position="141"/>
        <end position="172"/>
    </location>
</feature>
<evidence type="ECO:0000313" key="18">
    <source>
        <dbReference type="Proteomes" id="UP000467700"/>
    </source>
</evidence>
<feature type="domain" description="RWD" evidence="16">
    <location>
        <begin position="10"/>
        <end position="124"/>
    </location>
</feature>
<dbReference type="SUPFAM" id="SSF56112">
    <property type="entry name" value="Protein kinase-like (PK-like)"/>
    <property type="match status" value="2"/>
</dbReference>
<feature type="binding site" evidence="12">
    <location>
        <position position="603"/>
    </location>
    <ligand>
        <name>ATP</name>
        <dbReference type="ChEBI" id="CHEBI:30616"/>
    </ligand>
</feature>
<keyword evidence="2" id="KW-0723">Serine/threonine-protein kinase</keyword>
<evidence type="ECO:0000256" key="10">
    <source>
        <dbReference type="PIRSR" id="PIRSR000660-1"/>
    </source>
</evidence>
<dbReference type="InterPro" id="IPR045864">
    <property type="entry name" value="aa-tRNA-synth_II/BPL/LPL"/>
</dbReference>
<evidence type="ECO:0000256" key="3">
    <source>
        <dbReference type="ARBA" id="ARBA00022679"/>
    </source>
</evidence>
<feature type="compositionally biased region" description="Low complexity" evidence="14">
    <location>
        <begin position="747"/>
        <end position="762"/>
    </location>
</feature>
<dbReference type="InterPro" id="IPR011009">
    <property type="entry name" value="Kinase-like_dom_sf"/>
</dbReference>
<dbReference type="GO" id="GO:0005829">
    <property type="term" value="C:cytosol"/>
    <property type="evidence" value="ECO:0007669"/>
    <property type="project" value="TreeGrafter"/>
</dbReference>
<evidence type="ECO:0000256" key="8">
    <source>
        <dbReference type="ARBA" id="ARBA00047899"/>
    </source>
</evidence>
<dbReference type="PANTHER" id="PTHR11042:SF136">
    <property type="entry name" value="EIF-2-ALPHA KINASE GCN2"/>
    <property type="match status" value="1"/>
</dbReference>
<dbReference type="GO" id="GO:0005634">
    <property type="term" value="C:nucleus"/>
    <property type="evidence" value="ECO:0007669"/>
    <property type="project" value="TreeGrafter"/>
</dbReference>
<comment type="catalytic activity">
    <reaction evidence="9">
        <text>L-seryl-[protein] + ATP = O-phospho-L-seryl-[protein] + ADP + H(+)</text>
        <dbReference type="Rhea" id="RHEA:17989"/>
        <dbReference type="Rhea" id="RHEA-COMP:9863"/>
        <dbReference type="Rhea" id="RHEA-COMP:11604"/>
        <dbReference type="ChEBI" id="CHEBI:15378"/>
        <dbReference type="ChEBI" id="CHEBI:29999"/>
        <dbReference type="ChEBI" id="CHEBI:30616"/>
        <dbReference type="ChEBI" id="CHEBI:83421"/>
        <dbReference type="ChEBI" id="CHEBI:456216"/>
        <dbReference type="EC" id="2.7.11.1"/>
    </reaction>
</comment>
<feature type="domain" description="Protein kinase" evidence="15">
    <location>
        <begin position="227"/>
        <end position="535"/>
    </location>
</feature>
<proteinExistence type="inferred from homology"/>
<dbReference type="Pfam" id="PF00069">
    <property type="entry name" value="Pkinase"/>
    <property type="match status" value="2"/>
</dbReference>
<dbReference type="InterPro" id="IPR016135">
    <property type="entry name" value="UBQ-conjugating_enzyme/RWD"/>
</dbReference>
<comment type="caution">
    <text evidence="17">The sequence shown here is derived from an EMBL/GenBank/DDBJ whole genome shotgun (WGS) entry which is preliminary data.</text>
</comment>
<evidence type="ECO:0000256" key="12">
    <source>
        <dbReference type="PROSITE-ProRule" id="PRU10141"/>
    </source>
</evidence>
<evidence type="ECO:0000256" key="7">
    <source>
        <dbReference type="ARBA" id="ARBA00037982"/>
    </source>
</evidence>
<dbReference type="OrthoDB" id="341578at2759"/>
<keyword evidence="3" id="KW-0808">Transferase</keyword>
<evidence type="ECO:0000256" key="6">
    <source>
        <dbReference type="ARBA" id="ARBA00022840"/>
    </source>
</evidence>
<dbReference type="PROSITE" id="PS50908">
    <property type="entry name" value="RWD"/>
    <property type="match status" value="1"/>
</dbReference>
<sequence length="1617" mass="181348">MDSTEDPQLLEITALQSIYAEDFIECPPPKAWKGAARLHEFIIRVAHPEPDHASKISIHLHVKFPKTYPRLACPTFTIEKPIKGINDTQIMRLSQEVNSEAQRLRGFEMVFTIVTFVQDWMAKNVTPVVGSLALQMNQRAMDEERARRQRELEEAHLEEERAQQAAQALDEQIQADAMRQMLAREQQYKARRRANSEATEVPQMLGETETPTETFQDMEMNGVKFNTVKLFHPRTVPLGLVYMAEPVVHDITSVTPLELFVVNIQSTYYTTSQGRKKLAQVEDEIKHLINTRHPKLLSVYAVKLTIPRSSDNGPSLLVVLTEQTPALTLHDVLEDCESLREDRATDYIGQVLAALNAVHLSGLVHRAITPRCIGLVSSKDSPNQPKTIKLCRTSFHTRLLDLHRSNSFGENTPMPPTSNVGWDEASLSSSGSGSFPEGWLSRDVQNESSLLYTRQRDIHDVGIVLLQMVLGLDVIERYADPVTAIHSSSISPILANQALVMIQATKKLTVMNLLSDFNDGISHSPLTSKTIPSFLNDPKTPMPFQFGSPEGDYFRVPPPPAKAKQASRWKEDWEELELLGKGAFGSVVKAKNKIDSRIYAVKKVRLRNMQSDKIFREVNALSRLSHRNIVRYYTTWVETSEPDPATASSDDSSLSDGTEDGMTSVPDSFGGPSHIYHGNGYGQNHPRSPRERNLPPINGGFHISIEDLDDTSMSRSSFPSIHFGRSTGSGDEDSSASSGSEERDEFSGLFKSKSKSGPSSLKTPAKSEPTLTRTLYIQMEFVERQTLRERVDEGISEDEAWRLFQQIVDALVHMSTLGILHRDIKLTNIFIDAKGDCKVGDFGLATSALAAVDPSDVASAGAAREPDMTLEVGTRLYIAPEVQFNKRGHRGPRDQSKADMYSLGIVFFEMNFKFNTGVERIVVLEDLRKPPIIFPSGWDPARIRQKDIITWLLQHEPQKRPTAFELSQSPLLPARMEDEYFKGALRLMAKPDSQYHQTVLTTLFKQPPRPSRVFIYDIEVEPPQYALLNENVQECLEKIFQLRGAMNYEPPLLMPIMDIEEERSQATFIDPHGDIVALPNNILVPFARLAARTNQKRIKRYHITNVFRPSPVAGHPKSQKAALFDIISPDLRWGPLAAGAEIIALASDCLDSFPTLSQHHDIHISHSKIVEIVMNRVPADARCSVIETIQSPKLTPALKRAALTKKNLLRSTIDEIELLAEVSLDIDETMARLGKVSPSLATMIEPAVQEVKDTLQLAKSAKVAHQVLFHPLMLGTHHTHFKDGVLVEVVRKNKTSDVLAAGGRYDNLISRFLPLKQKLEPKQKFEPVCAYAIQIAVEKIAAALAAYQHVSVHALVSQQRSFGYWSPRRCDVYIVSYQPGYLQDRLEVASFLWQNNISADLMYETGLPDAEHENHLETCAREGILFTVYPRPRTAKNLPPYKVKSILRGTEVDLSRQQLVGWLQQAIAEQKRVDMSTSGAPLLLAEVAPDMPTTKDTAVDPQVKLVLPDLKKQRKTNKQILSDKAFEKAKAMKNSFQNGISVLAVDVTPAHFDALIKNSHWVTDEEAWKVMSAMFPLQHAEYAPQVREAAQKRKVEGDAYVLMFNVREERAQILALS</sequence>
<evidence type="ECO:0000259" key="15">
    <source>
        <dbReference type="PROSITE" id="PS50011"/>
    </source>
</evidence>
<dbReference type="SMART" id="SM00591">
    <property type="entry name" value="RWD"/>
    <property type="match status" value="1"/>
</dbReference>
<comment type="catalytic activity">
    <reaction evidence="8">
        <text>L-threonyl-[protein] + ATP = O-phospho-L-threonyl-[protein] + ADP + H(+)</text>
        <dbReference type="Rhea" id="RHEA:46608"/>
        <dbReference type="Rhea" id="RHEA-COMP:11060"/>
        <dbReference type="Rhea" id="RHEA-COMP:11605"/>
        <dbReference type="ChEBI" id="CHEBI:15378"/>
        <dbReference type="ChEBI" id="CHEBI:30013"/>
        <dbReference type="ChEBI" id="CHEBI:30616"/>
        <dbReference type="ChEBI" id="CHEBI:61977"/>
        <dbReference type="ChEBI" id="CHEBI:456216"/>
        <dbReference type="EC" id="2.7.11.1"/>
    </reaction>
</comment>
<evidence type="ECO:0000313" key="17">
    <source>
        <dbReference type="EMBL" id="CAA7269678.1"/>
    </source>
</evidence>
<dbReference type="GO" id="GO:0005524">
    <property type="term" value="F:ATP binding"/>
    <property type="evidence" value="ECO:0007669"/>
    <property type="project" value="UniProtKB-UniRule"/>
</dbReference>
<dbReference type="Pfam" id="PF12745">
    <property type="entry name" value="HGTP_anticodon2"/>
    <property type="match status" value="1"/>
</dbReference>
<reference evidence="17 18" key="1">
    <citation type="submission" date="2020-01" db="EMBL/GenBank/DDBJ databases">
        <authorList>
            <person name="Gupta K D."/>
        </authorList>
    </citation>
    <scope>NUCLEOTIDE SEQUENCE [LARGE SCALE GENOMIC DNA]</scope>
</reference>
<keyword evidence="4 11" id="KW-0547">Nucleotide-binding</keyword>
<dbReference type="PROSITE" id="PS00108">
    <property type="entry name" value="PROTEIN_KINASE_ST"/>
    <property type="match status" value="1"/>
</dbReference>
<feature type="region of interest" description="Disordered" evidence="14">
    <location>
        <begin position="640"/>
        <end position="768"/>
    </location>
</feature>
<evidence type="ECO:0000259" key="16">
    <source>
        <dbReference type="PROSITE" id="PS50908"/>
    </source>
</evidence>
<evidence type="ECO:0000256" key="1">
    <source>
        <dbReference type="ARBA" id="ARBA00012513"/>
    </source>
</evidence>
<dbReference type="PROSITE" id="PS00107">
    <property type="entry name" value="PROTEIN_KINASE_ATP"/>
    <property type="match status" value="1"/>
</dbReference>
<dbReference type="Gene3D" id="3.30.200.20">
    <property type="entry name" value="Phosphorylase Kinase, domain 1"/>
    <property type="match status" value="1"/>
</dbReference>
<evidence type="ECO:0000256" key="13">
    <source>
        <dbReference type="SAM" id="Coils"/>
    </source>
</evidence>
<feature type="active site" description="Proton acceptor" evidence="10">
    <location>
        <position position="823"/>
    </location>
</feature>
<feature type="binding site" evidence="11">
    <location>
        <begin position="579"/>
        <end position="587"/>
    </location>
    <ligand>
        <name>ATP</name>
        <dbReference type="ChEBI" id="CHEBI:30616"/>
    </ligand>
</feature>
<keyword evidence="6 11" id="KW-0067">ATP-binding</keyword>
<accession>A0A8S0WBB7</accession>
<keyword evidence="18" id="KW-1185">Reference proteome</keyword>
<dbReference type="CDD" id="cd23823">
    <property type="entry name" value="RWD_GCN2"/>
    <property type="match status" value="1"/>
</dbReference>
<evidence type="ECO:0000256" key="9">
    <source>
        <dbReference type="ARBA" id="ARBA00048679"/>
    </source>
</evidence>
<dbReference type="InterPro" id="IPR024435">
    <property type="entry name" value="HisRS-related_dom"/>
</dbReference>
<dbReference type="GO" id="GO:0004694">
    <property type="term" value="F:eukaryotic translation initiation factor 2alpha kinase activity"/>
    <property type="evidence" value="ECO:0007669"/>
    <property type="project" value="InterPro"/>
</dbReference>
<dbReference type="CDD" id="cd14046">
    <property type="entry name" value="STKc_EIF2AK4_GCN2_rpt2"/>
    <property type="match status" value="1"/>
</dbReference>
<dbReference type="GO" id="GO:0000077">
    <property type="term" value="P:DNA damage checkpoint signaling"/>
    <property type="evidence" value="ECO:0007669"/>
    <property type="project" value="InterPro"/>
</dbReference>
<dbReference type="PROSITE" id="PS50011">
    <property type="entry name" value="PROTEIN_KINASE_DOM"/>
    <property type="match status" value="2"/>
</dbReference>
<dbReference type="InterPro" id="IPR006575">
    <property type="entry name" value="RWD_dom"/>
</dbReference>
<comment type="similarity">
    <text evidence="7">Belongs to the protein kinase superfamily. Ser/Thr protein kinase family. GCN2 subfamily.</text>
</comment>
<gene>
    <name evidence="17" type="ORF">AAE3_LOCUS11809</name>
</gene>
<dbReference type="Gene3D" id="3.30.930.10">
    <property type="entry name" value="Bira Bifunctional Protein, Domain 2"/>
    <property type="match status" value="1"/>
</dbReference>
<evidence type="ECO:0000256" key="5">
    <source>
        <dbReference type="ARBA" id="ARBA00022777"/>
    </source>
</evidence>
<feature type="region of interest" description="Disordered" evidence="14">
    <location>
        <begin position="191"/>
        <end position="210"/>
    </location>
</feature>
<dbReference type="EC" id="2.7.11.1" evidence="1"/>
<dbReference type="SMART" id="SM00220">
    <property type="entry name" value="S_TKc"/>
    <property type="match status" value="1"/>
</dbReference>
<organism evidence="17 18">
    <name type="scientific">Cyclocybe aegerita</name>
    <name type="common">Black poplar mushroom</name>
    <name type="synonym">Agrocybe aegerita</name>
    <dbReference type="NCBI Taxonomy" id="1973307"/>
    <lineage>
        <taxon>Eukaryota</taxon>
        <taxon>Fungi</taxon>
        <taxon>Dikarya</taxon>
        <taxon>Basidiomycota</taxon>
        <taxon>Agaricomycotina</taxon>
        <taxon>Agaricomycetes</taxon>
        <taxon>Agaricomycetidae</taxon>
        <taxon>Agaricales</taxon>
        <taxon>Agaricineae</taxon>
        <taxon>Bolbitiaceae</taxon>
        <taxon>Cyclocybe</taxon>
    </lineage>
</organism>
<dbReference type="Gene3D" id="1.10.510.10">
    <property type="entry name" value="Transferase(Phosphotransferase) domain 1"/>
    <property type="match status" value="2"/>
</dbReference>
<feature type="compositionally biased region" description="Low complexity" evidence="14">
    <location>
        <begin position="642"/>
        <end position="656"/>
    </location>
</feature>
<dbReference type="Pfam" id="PF05773">
    <property type="entry name" value="RWD"/>
    <property type="match status" value="1"/>
</dbReference>
<keyword evidence="13" id="KW-0175">Coiled coil</keyword>
<feature type="binding site" evidence="11">
    <location>
        <position position="602"/>
    </location>
    <ligand>
        <name>ATP</name>
        <dbReference type="ChEBI" id="CHEBI:30616"/>
    </ligand>
</feature>
<dbReference type="EMBL" id="CACVBS010000079">
    <property type="protein sequence ID" value="CAA7269678.1"/>
    <property type="molecule type" value="Genomic_DNA"/>
</dbReference>
<dbReference type="Gene3D" id="3.10.110.10">
    <property type="entry name" value="Ubiquitin Conjugating Enzyme"/>
    <property type="match status" value="1"/>
</dbReference>
<dbReference type="InterPro" id="IPR050339">
    <property type="entry name" value="CC_SR_Kinase"/>
</dbReference>
<evidence type="ECO:0000256" key="14">
    <source>
        <dbReference type="SAM" id="MobiDB-lite"/>
    </source>
</evidence>
<evidence type="ECO:0000256" key="2">
    <source>
        <dbReference type="ARBA" id="ARBA00022527"/>
    </source>
</evidence>
<evidence type="ECO:0000256" key="11">
    <source>
        <dbReference type="PIRSR" id="PIRSR000660-2"/>
    </source>
</evidence>
<dbReference type="GO" id="GO:1990625">
    <property type="term" value="P:negative regulation of cytoplasmic translational initiation in response to stress"/>
    <property type="evidence" value="ECO:0007669"/>
    <property type="project" value="TreeGrafter"/>
</dbReference>
<dbReference type="InterPro" id="IPR017441">
    <property type="entry name" value="Protein_kinase_ATP_BS"/>
</dbReference>
<dbReference type="Pfam" id="PF13393">
    <property type="entry name" value="tRNA-synt_His"/>
    <property type="match status" value="1"/>
</dbReference>
<protein>
    <recommendedName>
        <fullName evidence="1">non-specific serine/threonine protein kinase</fullName>
        <ecNumber evidence="1">2.7.11.1</ecNumber>
    </recommendedName>
</protein>
<evidence type="ECO:0000256" key="4">
    <source>
        <dbReference type="ARBA" id="ARBA00022741"/>
    </source>
</evidence>
<dbReference type="Proteomes" id="UP000467700">
    <property type="component" value="Unassembled WGS sequence"/>
</dbReference>
<keyword evidence="5" id="KW-0418">Kinase</keyword>